<dbReference type="OrthoDB" id="9791620at2"/>
<dbReference type="InterPro" id="IPR016195">
    <property type="entry name" value="Pol/histidinol_Pase-like"/>
</dbReference>
<dbReference type="RefSeq" id="WP_137696561.1">
    <property type="nucleotide sequence ID" value="NZ_CP061336.1"/>
</dbReference>
<dbReference type="GO" id="GO:0004534">
    <property type="term" value="F:5'-3' RNA exonuclease activity"/>
    <property type="evidence" value="ECO:0007669"/>
    <property type="project" value="TreeGrafter"/>
</dbReference>
<evidence type="ECO:0000259" key="1">
    <source>
        <dbReference type="SMART" id="SM00481"/>
    </source>
</evidence>
<evidence type="ECO:0000313" key="3">
    <source>
        <dbReference type="Proteomes" id="UP000306409"/>
    </source>
</evidence>
<proteinExistence type="predicted"/>
<dbReference type="SUPFAM" id="SSF89550">
    <property type="entry name" value="PHP domain-like"/>
    <property type="match status" value="1"/>
</dbReference>
<sequence>MNVAYDLHIHSSLSPCADNDMTPNNIVNMSILKGLDVIAITDHNSCANVQAIVNCAKNTSLLVIPGIEIETAEEIHVICLFSDMERAAEMQKLVYSRLPDIKNKEEIFGEQLIFDEKDNLISKESRLLLTAADITINEVFDIVNNELNGIAIPAHIDRQANSIISSFGTIPEDIDVKCVEISDRNTESTIISNLIKLNRTKRIYSSDAHYLWDIHEREYFVEVESLTITNVIKTLGVSK</sequence>
<dbReference type="InterPro" id="IPR004013">
    <property type="entry name" value="PHP_dom"/>
</dbReference>
<keyword evidence="3" id="KW-1185">Reference proteome</keyword>
<dbReference type="Proteomes" id="UP000306409">
    <property type="component" value="Chromosome"/>
</dbReference>
<dbReference type="EMBL" id="CP061336">
    <property type="protein sequence ID" value="QNU68218.1"/>
    <property type="molecule type" value="Genomic_DNA"/>
</dbReference>
<feature type="domain" description="Polymerase/histidinol phosphatase N-terminal" evidence="1">
    <location>
        <begin position="5"/>
        <end position="73"/>
    </location>
</feature>
<evidence type="ECO:0000313" key="2">
    <source>
        <dbReference type="EMBL" id="QNU68218.1"/>
    </source>
</evidence>
<dbReference type="Gene3D" id="3.20.20.140">
    <property type="entry name" value="Metal-dependent hydrolases"/>
    <property type="match status" value="1"/>
</dbReference>
<dbReference type="KEGG" id="rher:EHE19_007300"/>
<name>A0A4U7JLN7_9FIRM</name>
<reference evidence="2 3" key="1">
    <citation type="submission" date="2020-09" db="EMBL/GenBank/DDBJ databases">
        <title>Characterization and genome sequencing of Ruminiclostridium sp. nov. MA18.</title>
        <authorList>
            <person name="Rettenmaier R."/>
            <person name="Kowollik M.-L."/>
            <person name="Liebl W."/>
            <person name="Zverlov V."/>
        </authorList>
    </citation>
    <scope>NUCLEOTIDE SEQUENCE [LARGE SCALE GENOMIC DNA]</scope>
    <source>
        <strain evidence="2 3">MA18</strain>
    </source>
</reference>
<dbReference type="SMART" id="SM00481">
    <property type="entry name" value="POLIIIAc"/>
    <property type="match status" value="1"/>
</dbReference>
<accession>A0A4U7JLN7</accession>
<dbReference type="CDD" id="cd07432">
    <property type="entry name" value="PHP_HisPPase"/>
    <property type="match status" value="1"/>
</dbReference>
<dbReference type="AlphaFoldDB" id="A0A4U7JLN7"/>
<dbReference type="InterPro" id="IPR003141">
    <property type="entry name" value="Pol/His_phosphatase_N"/>
</dbReference>
<protein>
    <submittedName>
        <fullName evidence="2">PHP domain-containing protein</fullName>
    </submittedName>
</protein>
<dbReference type="GO" id="GO:0035312">
    <property type="term" value="F:5'-3' DNA exonuclease activity"/>
    <property type="evidence" value="ECO:0007669"/>
    <property type="project" value="TreeGrafter"/>
</dbReference>
<dbReference type="PANTHER" id="PTHR42924">
    <property type="entry name" value="EXONUCLEASE"/>
    <property type="match status" value="1"/>
</dbReference>
<dbReference type="Pfam" id="PF02811">
    <property type="entry name" value="PHP"/>
    <property type="match status" value="1"/>
</dbReference>
<dbReference type="PANTHER" id="PTHR42924:SF3">
    <property type="entry name" value="POLYMERASE_HISTIDINOL PHOSPHATASE N-TERMINAL DOMAIN-CONTAINING PROTEIN"/>
    <property type="match status" value="1"/>
</dbReference>
<gene>
    <name evidence="2" type="ORF">EHE19_007300</name>
</gene>
<dbReference type="InterPro" id="IPR052018">
    <property type="entry name" value="PHP_domain"/>
</dbReference>
<organism evidence="2 3">
    <name type="scientific">Ruminiclostridium herbifermentans</name>
    <dbReference type="NCBI Taxonomy" id="2488810"/>
    <lineage>
        <taxon>Bacteria</taxon>
        <taxon>Bacillati</taxon>
        <taxon>Bacillota</taxon>
        <taxon>Clostridia</taxon>
        <taxon>Eubacteriales</taxon>
        <taxon>Oscillospiraceae</taxon>
        <taxon>Ruminiclostridium</taxon>
    </lineage>
</organism>